<keyword evidence="4" id="KW-0732">Signal</keyword>
<dbReference type="Gene3D" id="2.10.70.10">
    <property type="entry name" value="Complement Module, domain 1"/>
    <property type="match status" value="2"/>
</dbReference>
<feature type="domain" description="Sushi" evidence="6">
    <location>
        <begin position="77"/>
        <end position="133"/>
    </location>
</feature>
<dbReference type="CDD" id="cd00033">
    <property type="entry name" value="CCP"/>
    <property type="match status" value="2"/>
</dbReference>
<feature type="signal peptide" evidence="4">
    <location>
        <begin position="1"/>
        <end position="21"/>
    </location>
</feature>
<keyword evidence="3" id="KW-0472">Membrane</keyword>
<evidence type="ECO:0000256" key="3">
    <source>
        <dbReference type="SAM" id="Phobius"/>
    </source>
</evidence>
<dbReference type="EnsemblMetazoa" id="XM_019903680.1">
    <property type="protein sequence ID" value="XP_019759239.1"/>
    <property type="gene ID" value="LOC109537108"/>
</dbReference>
<feature type="domain" description="SMB" evidence="7">
    <location>
        <begin position="330"/>
        <end position="378"/>
    </location>
</feature>
<dbReference type="InterPro" id="IPR035976">
    <property type="entry name" value="Sushi/SCR/CCP_sf"/>
</dbReference>
<evidence type="ECO:0000313" key="9">
    <source>
        <dbReference type="Proteomes" id="UP000019118"/>
    </source>
</evidence>
<dbReference type="AlphaFoldDB" id="A0AAR5PDV8"/>
<dbReference type="PROSITE" id="PS50958">
    <property type="entry name" value="SMB_2"/>
    <property type="match status" value="1"/>
</dbReference>
<dbReference type="InterPro" id="IPR000436">
    <property type="entry name" value="Sushi_SCR_CCP_dom"/>
</dbReference>
<accession>A0AAR5PDV8</accession>
<dbReference type="KEGG" id="dpa:109537108"/>
<dbReference type="PROSITE" id="PS50060">
    <property type="entry name" value="MAM_2"/>
    <property type="match status" value="1"/>
</dbReference>
<keyword evidence="3" id="KW-1133">Transmembrane helix</keyword>
<evidence type="ECO:0000259" key="6">
    <source>
        <dbReference type="PROSITE" id="PS50923"/>
    </source>
</evidence>
<feature type="transmembrane region" description="Helical" evidence="3">
    <location>
        <begin position="545"/>
        <end position="568"/>
    </location>
</feature>
<dbReference type="SUPFAM" id="SSF90188">
    <property type="entry name" value="Somatomedin B domain"/>
    <property type="match status" value="1"/>
</dbReference>
<feature type="domain" description="Sushi" evidence="6">
    <location>
        <begin position="23"/>
        <end position="76"/>
    </location>
</feature>
<name>A0AAR5PDV8_DENPD</name>
<dbReference type="PANTHER" id="PTHR23282">
    <property type="entry name" value="APICAL ENDOSOMAL GLYCOPROTEIN PRECURSOR"/>
    <property type="match status" value="1"/>
</dbReference>
<comment type="caution">
    <text evidence="2">Lacks conserved residue(s) required for the propagation of feature annotation.</text>
</comment>
<dbReference type="CDD" id="cd06263">
    <property type="entry name" value="MAM"/>
    <property type="match status" value="1"/>
</dbReference>
<dbReference type="InterPro" id="IPR036024">
    <property type="entry name" value="Somatomedin_B-like_dom_sf"/>
</dbReference>
<dbReference type="Gene3D" id="2.60.120.200">
    <property type="match status" value="1"/>
</dbReference>
<proteinExistence type="predicted"/>
<dbReference type="Gene3D" id="4.10.410.20">
    <property type="match status" value="1"/>
</dbReference>
<dbReference type="InterPro" id="IPR051560">
    <property type="entry name" value="MAM_domain-containing"/>
</dbReference>
<feature type="domain" description="MAM" evidence="5">
    <location>
        <begin position="140"/>
        <end position="310"/>
    </location>
</feature>
<dbReference type="InterPro" id="IPR001212">
    <property type="entry name" value="Somatomedin_B_dom"/>
</dbReference>
<dbReference type="GO" id="GO:0016020">
    <property type="term" value="C:membrane"/>
    <property type="evidence" value="ECO:0007669"/>
    <property type="project" value="InterPro"/>
</dbReference>
<evidence type="ECO:0000256" key="2">
    <source>
        <dbReference type="PROSITE-ProRule" id="PRU00302"/>
    </source>
</evidence>
<dbReference type="SUPFAM" id="SSF57535">
    <property type="entry name" value="Complement control module/SCR domain"/>
    <property type="match status" value="2"/>
</dbReference>
<dbReference type="SMART" id="SM00201">
    <property type="entry name" value="SO"/>
    <property type="match status" value="1"/>
</dbReference>
<keyword evidence="1" id="KW-1015">Disulfide bond</keyword>
<evidence type="ECO:0000256" key="4">
    <source>
        <dbReference type="SAM" id="SignalP"/>
    </source>
</evidence>
<dbReference type="SUPFAM" id="SSF49899">
    <property type="entry name" value="Concanavalin A-like lectins/glucanases"/>
    <property type="match status" value="1"/>
</dbReference>
<reference evidence="8" key="2">
    <citation type="submission" date="2024-08" db="UniProtKB">
        <authorList>
            <consortium name="EnsemblMetazoa"/>
        </authorList>
    </citation>
    <scope>IDENTIFICATION</scope>
</reference>
<evidence type="ECO:0000256" key="1">
    <source>
        <dbReference type="ARBA" id="ARBA00023157"/>
    </source>
</evidence>
<feature type="chain" id="PRO_5043792822" evidence="4">
    <location>
        <begin position="22"/>
        <end position="609"/>
    </location>
</feature>
<dbReference type="Pfam" id="PF00629">
    <property type="entry name" value="MAM"/>
    <property type="match status" value="1"/>
</dbReference>
<keyword evidence="2" id="KW-0768">Sushi</keyword>
<dbReference type="InterPro" id="IPR013320">
    <property type="entry name" value="ConA-like_dom_sf"/>
</dbReference>
<dbReference type="Pfam" id="PF00084">
    <property type="entry name" value="Sushi"/>
    <property type="match status" value="2"/>
</dbReference>
<evidence type="ECO:0000259" key="7">
    <source>
        <dbReference type="PROSITE" id="PS50958"/>
    </source>
</evidence>
<dbReference type="PANTHER" id="PTHR23282:SF101">
    <property type="entry name" value="MAM DOMAIN-CONTAINING PROTEIN"/>
    <property type="match status" value="1"/>
</dbReference>
<dbReference type="SMART" id="SM00032">
    <property type="entry name" value="CCP"/>
    <property type="match status" value="2"/>
</dbReference>
<sequence>MKLCVICVCVFVLFVANFSWGHSTCKTPTLRFGRIRSRQRGKSVKFLCNLGFQLAGDRTAFCINGSWDVPIPKCVRPSCAKKDNVSPKNGVALPSLNGAVLMFYCQQGYEINGPGTIYCDGFQWDNHVPSCIPAHTKPSLFCDFESDDLCHWTQDINHDMDWVRDNYQTPTGSSMPTGPSFDHTLGAGKNGHYMYIESSSRRINDTARLISPIFGKLDGRVCLEIWYHMYGKTIGTLRAYVKKISDPWPLKPIDAIFSESGNKGNVWLRQITDMGPIPEDFQIILEGVRGNGYVSDMAVDDIRLIPNCNIDDYMETSTEFVTASSEIIKTMDTCQNRCGYKSFGNESAFVMACDCDDFCYESSRCCPDWVDMCFAAFSTTEESTAPEAITEDLARQTTRIQHLPTKSLFPSSVPRKVNTMPTIVILQPTTTPAIIEKKLPGKNDSKIAFVKPKKPTPSMTYHDDVEVPMNPLSNNEMLPVESSPAPIEDSNDINASSMQEREEDVEDITNQKDYPFKVLDESSEHVGEIKTELKQTQTEGTNIRAILLTIAIVGGVIMVGIGAGVALIKLKFLGNRRINSGQGDSQSDVRFLTADEVLDFTLDREYDDL</sequence>
<protein>
    <submittedName>
        <fullName evidence="8">Uncharacterized protein</fullName>
    </submittedName>
</protein>
<dbReference type="GeneID" id="109537108"/>
<dbReference type="SMART" id="SM00137">
    <property type="entry name" value="MAM"/>
    <property type="match status" value="1"/>
</dbReference>
<dbReference type="Pfam" id="PF01033">
    <property type="entry name" value="Somatomedin_B"/>
    <property type="match status" value="1"/>
</dbReference>
<keyword evidence="3" id="KW-0812">Transmembrane</keyword>
<dbReference type="Proteomes" id="UP000019118">
    <property type="component" value="Unassembled WGS sequence"/>
</dbReference>
<reference evidence="9" key="1">
    <citation type="journal article" date="2013" name="Genome Biol.">
        <title>Draft genome of the mountain pine beetle, Dendroctonus ponderosae Hopkins, a major forest pest.</title>
        <authorList>
            <person name="Keeling C.I."/>
            <person name="Yuen M.M."/>
            <person name="Liao N.Y."/>
            <person name="Docking T.R."/>
            <person name="Chan S.K."/>
            <person name="Taylor G.A."/>
            <person name="Palmquist D.L."/>
            <person name="Jackman S.D."/>
            <person name="Nguyen A."/>
            <person name="Li M."/>
            <person name="Henderson H."/>
            <person name="Janes J.K."/>
            <person name="Zhao Y."/>
            <person name="Pandoh P."/>
            <person name="Moore R."/>
            <person name="Sperling F.A."/>
            <person name="Huber D.P."/>
            <person name="Birol I."/>
            <person name="Jones S.J."/>
            <person name="Bohlmann J."/>
        </authorList>
    </citation>
    <scope>NUCLEOTIDE SEQUENCE</scope>
</reference>
<evidence type="ECO:0000313" key="8">
    <source>
        <dbReference type="EnsemblMetazoa" id="XP_019759239.1"/>
    </source>
</evidence>
<evidence type="ECO:0000259" key="5">
    <source>
        <dbReference type="PROSITE" id="PS50060"/>
    </source>
</evidence>
<organism evidence="8 9">
    <name type="scientific">Dendroctonus ponderosae</name>
    <name type="common">Mountain pine beetle</name>
    <dbReference type="NCBI Taxonomy" id="77166"/>
    <lineage>
        <taxon>Eukaryota</taxon>
        <taxon>Metazoa</taxon>
        <taxon>Ecdysozoa</taxon>
        <taxon>Arthropoda</taxon>
        <taxon>Hexapoda</taxon>
        <taxon>Insecta</taxon>
        <taxon>Pterygota</taxon>
        <taxon>Neoptera</taxon>
        <taxon>Endopterygota</taxon>
        <taxon>Coleoptera</taxon>
        <taxon>Polyphaga</taxon>
        <taxon>Cucujiformia</taxon>
        <taxon>Curculionidae</taxon>
        <taxon>Scolytinae</taxon>
        <taxon>Dendroctonus</taxon>
    </lineage>
</organism>
<dbReference type="PROSITE" id="PS50923">
    <property type="entry name" value="SUSHI"/>
    <property type="match status" value="2"/>
</dbReference>
<dbReference type="InterPro" id="IPR000998">
    <property type="entry name" value="MAM_dom"/>
</dbReference>
<keyword evidence="9" id="KW-1185">Reference proteome</keyword>